<proteinExistence type="predicted"/>
<accession>A0AAV2CDH7</accession>
<protein>
    <recommendedName>
        <fullName evidence="3">CST complex subunit CTC1</fullName>
    </recommendedName>
</protein>
<gene>
    <name evidence="1" type="ORF">LTRI10_LOCUS2252</name>
</gene>
<dbReference type="Proteomes" id="UP001497516">
    <property type="component" value="Chromosome 1"/>
</dbReference>
<dbReference type="EMBL" id="OZ034813">
    <property type="protein sequence ID" value="CAL1354442.1"/>
    <property type="molecule type" value="Genomic_DNA"/>
</dbReference>
<organism evidence="1 2">
    <name type="scientific">Linum trigynum</name>
    <dbReference type="NCBI Taxonomy" id="586398"/>
    <lineage>
        <taxon>Eukaryota</taxon>
        <taxon>Viridiplantae</taxon>
        <taxon>Streptophyta</taxon>
        <taxon>Embryophyta</taxon>
        <taxon>Tracheophyta</taxon>
        <taxon>Spermatophyta</taxon>
        <taxon>Magnoliopsida</taxon>
        <taxon>eudicotyledons</taxon>
        <taxon>Gunneridae</taxon>
        <taxon>Pentapetalae</taxon>
        <taxon>rosids</taxon>
        <taxon>fabids</taxon>
        <taxon>Malpighiales</taxon>
        <taxon>Linaceae</taxon>
        <taxon>Linum</taxon>
    </lineage>
</organism>
<evidence type="ECO:0000313" key="1">
    <source>
        <dbReference type="EMBL" id="CAL1354442.1"/>
    </source>
</evidence>
<sequence>MKHILSKLMWTDKDPLLKLRLLHTLTAGNPARPDGFSENTTLWTDELVGCLVQGLASKQLCGQLQEVLAVGKVYFVSQCESRKCWSVCSNDRLLYFNSKTSFIHSPEDDHTFCLDSFEIRRFEDLEKIVTVHCSVVGRCSIRESALLNVHAMLAEEILFSIDVVGRLVSATPVSYFHKQERSIKRQVVVIDIERYFALPFVVSLACFVLPDSSFSLPSVSSVAGKASLSITLWSDFAERVNFPKLIELNGTTPVIVAFTSLSLANRRGTFTLTWTLFSAMCLEVN</sequence>
<evidence type="ECO:0000313" key="2">
    <source>
        <dbReference type="Proteomes" id="UP001497516"/>
    </source>
</evidence>
<dbReference type="AlphaFoldDB" id="A0AAV2CDH7"/>
<name>A0AAV2CDH7_9ROSI</name>
<keyword evidence="2" id="KW-1185">Reference proteome</keyword>
<reference evidence="1 2" key="1">
    <citation type="submission" date="2024-04" db="EMBL/GenBank/DDBJ databases">
        <authorList>
            <person name="Fracassetti M."/>
        </authorList>
    </citation>
    <scope>NUCLEOTIDE SEQUENCE [LARGE SCALE GENOMIC DNA]</scope>
</reference>
<evidence type="ECO:0008006" key="3">
    <source>
        <dbReference type="Google" id="ProtNLM"/>
    </source>
</evidence>